<comment type="caution">
    <text evidence="5">The sequence shown here is derived from an EMBL/GenBank/DDBJ whole genome shotgun (WGS) entry which is preliminary data.</text>
</comment>
<comment type="similarity">
    <text evidence="2 4">Belongs to the cytochrome P450 family.</text>
</comment>
<evidence type="ECO:0000256" key="2">
    <source>
        <dbReference type="ARBA" id="ARBA00010617"/>
    </source>
</evidence>
<dbReference type="PROSITE" id="PS00086">
    <property type="entry name" value="CYTOCHROME_P450"/>
    <property type="match status" value="1"/>
</dbReference>
<dbReference type="InterPro" id="IPR001128">
    <property type="entry name" value="Cyt_P450"/>
</dbReference>
<protein>
    <submittedName>
        <fullName evidence="5">Cytochrome P450</fullName>
    </submittedName>
</protein>
<evidence type="ECO:0000256" key="3">
    <source>
        <dbReference type="PIRSR" id="PIRSR602401-1"/>
    </source>
</evidence>
<organism evidence="5 6">
    <name type="scientific">Pannus brasiliensis CCIBt3594</name>
    <dbReference type="NCBI Taxonomy" id="1427578"/>
    <lineage>
        <taxon>Bacteria</taxon>
        <taxon>Bacillati</taxon>
        <taxon>Cyanobacteriota</taxon>
        <taxon>Cyanophyceae</taxon>
        <taxon>Oscillatoriophycideae</taxon>
        <taxon>Chroococcales</taxon>
        <taxon>Microcystaceae</taxon>
        <taxon>Pannus</taxon>
    </lineage>
</organism>
<dbReference type="Gene3D" id="1.10.630.10">
    <property type="entry name" value="Cytochrome P450"/>
    <property type="match status" value="1"/>
</dbReference>
<dbReference type="PRINTS" id="PR00463">
    <property type="entry name" value="EP450I"/>
</dbReference>
<dbReference type="GO" id="GO:0020037">
    <property type="term" value="F:heme binding"/>
    <property type="evidence" value="ECO:0007669"/>
    <property type="project" value="InterPro"/>
</dbReference>
<evidence type="ECO:0000313" key="5">
    <source>
        <dbReference type="EMBL" id="MEG3436409.1"/>
    </source>
</evidence>
<dbReference type="Proteomes" id="UP001328733">
    <property type="component" value="Unassembled WGS sequence"/>
</dbReference>
<dbReference type="PANTHER" id="PTHR24305">
    <property type="entry name" value="CYTOCHROME P450"/>
    <property type="match status" value="1"/>
</dbReference>
<name>A0AAW9QUX1_9CHRO</name>
<evidence type="ECO:0000256" key="4">
    <source>
        <dbReference type="RuleBase" id="RU000461"/>
    </source>
</evidence>
<dbReference type="GO" id="GO:0005506">
    <property type="term" value="F:iron ion binding"/>
    <property type="evidence" value="ECO:0007669"/>
    <property type="project" value="InterPro"/>
</dbReference>
<dbReference type="GO" id="GO:0016705">
    <property type="term" value="F:oxidoreductase activity, acting on paired donors, with incorporation or reduction of molecular oxygen"/>
    <property type="evidence" value="ECO:0007669"/>
    <property type="project" value="InterPro"/>
</dbReference>
<dbReference type="AlphaFoldDB" id="A0AAW9QUX1"/>
<feature type="binding site" description="axial binding residue" evidence="3">
    <location>
        <position position="393"/>
    </location>
    <ligand>
        <name>heme</name>
        <dbReference type="ChEBI" id="CHEBI:30413"/>
    </ligand>
    <ligandPart>
        <name>Fe</name>
        <dbReference type="ChEBI" id="CHEBI:18248"/>
    </ligandPart>
</feature>
<dbReference type="InterPro" id="IPR017972">
    <property type="entry name" value="Cyt_P450_CS"/>
</dbReference>
<gene>
    <name evidence="5" type="ORF">V0288_04690</name>
</gene>
<keyword evidence="4" id="KW-0560">Oxidoreductase</keyword>
<reference evidence="5 6" key="1">
    <citation type="submission" date="2024-01" db="EMBL/GenBank/DDBJ databases">
        <title>Genomic insights into the taxonomy and metabolism of the cyanobacterium Pannus brasiliensis CCIBt3594.</title>
        <authorList>
            <person name="Machado M."/>
            <person name="Botero N.B."/>
            <person name="Andreote A.P.D."/>
            <person name="Feitosa A.M.T."/>
            <person name="Popin R."/>
            <person name="Sivonen K."/>
            <person name="Fiore M.F."/>
        </authorList>
    </citation>
    <scope>NUCLEOTIDE SEQUENCE [LARGE SCALE GENOMIC DNA]</scope>
    <source>
        <strain evidence="5 6">CCIBt3594</strain>
    </source>
</reference>
<keyword evidence="3 4" id="KW-0349">Heme</keyword>
<dbReference type="CDD" id="cd11053">
    <property type="entry name" value="CYP110-like"/>
    <property type="match status" value="1"/>
</dbReference>
<evidence type="ECO:0000256" key="1">
    <source>
        <dbReference type="ARBA" id="ARBA00001971"/>
    </source>
</evidence>
<sequence>MNRLPDGPIAPRWWQLFRWISDPLGYLDECSRRYGDLFTFRLQGFPPLVFTSRPELVQQIFSLDAKQFDEGKGNGIVLPLVGENSLFLMDGDRHKRERKLLLPPFHGERVQTYSRIILDATREVMARWRESEVIDARAAMQDITLEVILQAVFGLREGARYREIKPLLADMLNVTDSPLRSSLLFFKSFQRDWGAWSPWGQFVRRRERIHALLQEEIDARRVGDDRSGDDVLSLMMAATDEDGKPMSDVELRDESITLLIAGHETTATSLAWAFYSIATDSEVREKLREELDSLGENPDPIALAKLSYLTAVCNETLRLYPVTPVAFTRFPRGSIELDGYRYEGTVGLTPCIYLVHQREDIYPEPKRFSPDRFLDRSYGPGEFLPFGGGSRRCLGQALAMLELKLVLGTILADHDLDFVSDRTVRPARRGVTIAPSGGVSLRVSKRQRTRSPVYNRT</sequence>
<dbReference type="RefSeq" id="WP_332863865.1">
    <property type="nucleotide sequence ID" value="NZ_JBAFSM010000006.1"/>
</dbReference>
<dbReference type="PRINTS" id="PR00385">
    <property type="entry name" value="P450"/>
</dbReference>
<proteinExistence type="inferred from homology"/>
<accession>A0AAW9QUX1</accession>
<dbReference type="EMBL" id="JBAFSM010000006">
    <property type="protein sequence ID" value="MEG3436409.1"/>
    <property type="molecule type" value="Genomic_DNA"/>
</dbReference>
<dbReference type="SUPFAM" id="SSF48264">
    <property type="entry name" value="Cytochrome P450"/>
    <property type="match status" value="1"/>
</dbReference>
<keyword evidence="3 4" id="KW-0408">Iron</keyword>
<dbReference type="InterPro" id="IPR036396">
    <property type="entry name" value="Cyt_P450_sf"/>
</dbReference>
<keyword evidence="4" id="KW-0503">Monooxygenase</keyword>
<dbReference type="Pfam" id="PF00067">
    <property type="entry name" value="p450"/>
    <property type="match status" value="1"/>
</dbReference>
<keyword evidence="3 4" id="KW-0479">Metal-binding</keyword>
<dbReference type="GO" id="GO:0004497">
    <property type="term" value="F:monooxygenase activity"/>
    <property type="evidence" value="ECO:0007669"/>
    <property type="project" value="UniProtKB-KW"/>
</dbReference>
<evidence type="ECO:0000313" key="6">
    <source>
        <dbReference type="Proteomes" id="UP001328733"/>
    </source>
</evidence>
<keyword evidence="6" id="KW-1185">Reference proteome</keyword>
<dbReference type="InterPro" id="IPR002401">
    <property type="entry name" value="Cyt_P450_E_grp-I"/>
</dbReference>
<dbReference type="InterPro" id="IPR050121">
    <property type="entry name" value="Cytochrome_P450_monoxygenase"/>
</dbReference>
<comment type="cofactor">
    <cofactor evidence="1 3">
        <name>heme</name>
        <dbReference type="ChEBI" id="CHEBI:30413"/>
    </cofactor>
</comment>
<dbReference type="PANTHER" id="PTHR24305:SF166">
    <property type="entry name" value="CYTOCHROME P450 12A4, MITOCHONDRIAL-RELATED"/>
    <property type="match status" value="1"/>
</dbReference>